<sequence>MVFLPKYLENHYGIPQYKVHLAIAGFGVFGFASGTINGGILTKLYKLTGRQAAILVFIISAINCSFFLGKTFLGCHSIVNSVGAKGLQTHFNFTESCNVDCSCESSTIYPVCTETGVPFYSPCHAGCRGVNVISQNPIQLEFSNCECAPGSIVKKEFCKDDCEWMTKIFFVTVILGGFVAGTGVVPGMLLLIRSVPPETRSISLGLQGFVVSLIGTLPSPILYGAVIDSACLVWDRTCGDGDGHCSIYDPTKLRVRLHLLYCCIRLISMMTDIWVIYYSKHINILEEVKGTEETDEANDLAMKTFPPQPIAE</sequence>
<dbReference type="Proteomes" id="UP000095286">
    <property type="component" value="Unplaced"/>
</dbReference>
<name>A0AC35THL6_9BILA</name>
<reference evidence="2" key="1">
    <citation type="submission" date="2016-11" db="UniProtKB">
        <authorList>
            <consortium name="WormBaseParasite"/>
        </authorList>
    </citation>
    <scope>IDENTIFICATION</scope>
    <source>
        <strain evidence="2">KR3021</strain>
    </source>
</reference>
<accession>A0AC35THL6</accession>
<proteinExistence type="predicted"/>
<dbReference type="WBParaSite" id="RSKR_0000065400.1">
    <property type="protein sequence ID" value="RSKR_0000065400.1"/>
    <property type="gene ID" value="RSKR_0000065400"/>
</dbReference>
<evidence type="ECO:0000313" key="1">
    <source>
        <dbReference type="Proteomes" id="UP000095286"/>
    </source>
</evidence>
<protein>
    <submittedName>
        <fullName evidence="2">Kazal-like domain-containing protein</fullName>
    </submittedName>
</protein>
<evidence type="ECO:0000313" key="2">
    <source>
        <dbReference type="WBParaSite" id="RSKR_0000065400.1"/>
    </source>
</evidence>
<organism evidence="1 2">
    <name type="scientific">Rhabditophanes sp. KR3021</name>
    <dbReference type="NCBI Taxonomy" id="114890"/>
    <lineage>
        <taxon>Eukaryota</taxon>
        <taxon>Metazoa</taxon>
        <taxon>Ecdysozoa</taxon>
        <taxon>Nematoda</taxon>
        <taxon>Chromadorea</taxon>
        <taxon>Rhabditida</taxon>
        <taxon>Tylenchina</taxon>
        <taxon>Panagrolaimomorpha</taxon>
        <taxon>Strongyloidoidea</taxon>
        <taxon>Alloionematidae</taxon>
        <taxon>Rhabditophanes</taxon>
    </lineage>
</organism>